<keyword evidence="5" id="KW-0449">Lipoprotein</keyword>
<feature type="chain" id="PRO_5020384193" evidence="3">
    <location>
        <begin position="26"/>
        <end position="346"/>
    </location>
</feature>
<dbReference type="Pfam" id="PF05433">
    <property type="entry name" value="Rick_17kDa_Anti"/>
    <property type="match status" value="1"/>
</dbReference>
<accession>A0A4R6UCB6</accession>
<reference evidence="5 6" key="1">
    <citation type="submission" date="2019-03" db="EMBL/GenBank/DDBJ databases">
        <title>Genomic Encyclopedia of Type Strains, Phase IV (KMG-IV): sequencing the most valuable type-strain genomes for metagenomic binning, comparative biology and taxonomic classification.</title>
        <authorList>
            <person name="Goeker M."/>
        </authorList>
    </citation>
    <scope>NUCLEOTIDE SEQUENCE [LARGE SCALE GENOMIC DNA]</scope>
    <source>
        <strain evidence="5 6">DSM 19605</strain>
    </source>
</reference>
<evidence type="ECO:0000256" key="3">
    <source>
        <dbReference type="SAM" id="SignalP"/>
    </source>
</evidence>
<feature type="signal peptide" evidence="3">
    <location>
        <begin position="1"/>
        <end position="25"/>
    </location>
</feature>
<dbReference type="PANTHER" id="PTHR35603">
    <property type="match status" value="1"/>
</dbReference>
<evidence type="ECO:0000256" key="2">
    <source>
        <dbReference type="ARBA" id="ARBA00023136"/>
    </source>
</evidence>
<dbReference type="GO" id="GO:0019867">
    <property type="term" value="C:outer membrane"/>
    <property type="evidence" value="ECO:0007669"/>
    <property type="project" value="InterPro"/>
</dbReference>
<protein>
    <submittedName>
        <fullName evidence="5">Outer membrane lipoprotein SlyB</fullName>
    </submittedName>
</protein>
<dbReference type="RefSeq" id="WP_164499691.1">
    <property type="nucleotide sequence ID" value="NZ_SNYL01000003.1"/>
</dbReference>
<dbReference type="InterPro" id="IPR051407">
    <property type="entry name" value="Bact_OM_lipoprot/Surf_antigen"/>
</dbReference>
<gene>
    <name evidence="5" type="ORF">DFR43_10384</name>
</gene>
<keyword evidence="3" id="KW-0732">Signal</keyword>
<sequence>MMIQPLARVWLALLALCMFSVSAVAQTRPAIQTFTVQQVTELTPGTELVFQLNGTPGATVTLTLEGSTNTVALRETRPGRYDGSYTLSVRDQVKHSSQVRAIMRLGSAETQAVLGQTLLTAAAHQRAVAAATPTPVIDYFATQATGWTGGHEITLTVRGTPGAQATATLAGTDVRPTLSEVKPGEYSGTYTIRTRDSISERSQASVTLALAGKTVKVDKPLGAAAVHPTLAQRQSCATCGVVQAVQAVEVEGEAGVGGMIAGGVAGAVLGSQVGKGSGRTAAQVLGAVGGAYAGREIEKTLKKETRYDVTVRLHNGTVQTVRMAQDPGLAVGRQVKIVDGAVVAND</sequence>
<dbReference type="EMBL" id="SNYL01000003">
    <property type="protein sequence ID" value="TDQ44340.1"/>
    <property type="molecule type" value="Genomic_DNA"/>
</dbReference>
<evidence type="ECO:0000313" key="5">
    <source>
        <dbReference type="EMBL" id="TDQ44340.1"/>
    </source>
</evidence>
<keyword evidence="2" id="KW-0472">Membrane</keyword>
<dbReference type="AlphaFoldDB" id="A0A4R6UCB6"/>
<evidence type="ECO:0000256" key="1">
    <source>
        <dbReference type="ARBA" id="ARBA00004370"/>
    </source>
</evidence>
<proteinExistence type="predicted"/>
<dbReference type="Proteomes" id="UP000295510">
    <property type="component" value="Unassembled WGS sequence"/>
</dbReference>
<keyword evidence="6" id="KW-1185">Reference proteome</keyword>
<evidence type="ECO:0000259" key="4">
    <source>
        <dbReference type="Pfam" id="PF05433"/>
    </source>
</evidence>
<name>A0A4R6UCB6_9BURK</name>
<dbReference type="InterPro" id="IPR008816">
    <property type="entry name" value="Gly_zipper_2TM_dom"/>
</dbReference>
<dbReference type="PANTHER" id="PTHR35603:SF2">
    <property type="entry name" value="OUTER MEMBRANE LIPOPROTEIN"/>
    <property type="match status" value="1"/>
</dbReference>
<comment type="subcellular location">
    <subcellularLocation>
        <location evidence="1">Membrane</location>
    </subcellularLocation>
</comment>
<feature type="domain" description="Glycine zipper 2TM" evidence="4">
    <location>
        <begin position="258"/>
        <end position="298"/>
    </location>
</feature>
<organism evidence="5 6">
    <name type="scientific">Tepidicella xavieri</name>
    <dbReference type="NCBI Taxonomy" id="360241"/>
    <lineage>
        <taxon>Bacteria</taxon>
        <taxon>Pseudomonadati</taxon>
        <taxon>Pseudomonadota</taxon>
        <taxon>Betaproteobacteria</taxon>
        <taxon>Burkholderiales</taxon>
        <taxon>Tepidicella</taxon>
    </lineage>
</organism>
<evidence type="ECO:0000313" key="6">
    <source>
        <dbReference type="Proteomes" id="UP000295510"/>
    </source>
</evidence>
<comment type="caution">
    <text evidence="5">The sequence shown here is derived from an EMBL/GenBank/DDBJ whole genome shotgun (WGS) entry which is preliminary data.</text>
</comment>